<protein>
    <recommendedName>
        <fullName evidence="6">Phosphoribosylglycinamide formyltransferase</fullName>
        <ecNumber evidence="6">2.1.2.2</ecNumber>
    </recommendedName>
    <alternativeName>
        <fullName evidence="6">5'-phosphoribosylglycinamide transformylase</fullName>
    </alternativeName>
    <alternativeName>
        <fullName evidence="6">GAR transformylase</fullName>
        <shortName evidence="6">GART</shortName>
    </alternativeName>
</protein>
<accession>A0A0C5VME5</accession>
<evidence type="ECO:0000313" key="8">
    <source>
        <dbReference type="EMBL" id="AJQ95897.1"/>
    </source>
</evidence>
<evidence type="ECO:0000313" key="9">
    <source>
        <dbReference type="Proteomes" id="UP000032266"/>
    </source>
</evidence>
<dbReference type="InterPro" id="IPR036477">
    <property type="entry name" value="Formyl_transf_N_sf"/>
</dbReference>
<feature type="binding site" evidence="6">
    <location>
        <position position="68"/>
    </location>
    <ligand>
        <name>(6R)-10-formyltetrahydrofolate</name>
        <dbReference type="ChEBI" id="CHEBI:195366"/>
    </ligand>
</feature>
<dbReference type="NCBIfam" id="TIGR00639">
    <property type="entry name" value="PurN"/>
    <property type="match status" value="1"/>
</dbReference>
<dbReference type="GO" id="GO:0005829">
    <property type="term" value="C:cytosol"/>
    <property type="evidence" value="ECO:0007669"/>
    <property type="project" value="TreeGrafter"/>
</dbReference>
<organism evidence="8 9">
    <name type="scientific">Gynuella sunshinyii YC6258</name>
    <dbReference type="NCBI Taxonomy" id="1445510"/>
    <lineage>
        <taxon>Bacteria</taxon>
        <taxon>Pseudomonadati</taxon>
        <taxon>Pseudomonadota</taxon>
        <taxon>Gammaproteobacteria</taxon>
        <taxon>Oceanospirillales</taxon>
        <taxon>Saccharospirillaceae</taxon>
        <taxon>Gynuella</taxon>
    </lineage>
</organism>
<dbReference type="GO" id="GO:0006189">
    <property type="term" value="P:'de novo' IMP biosynthetic process"/>
    <property type="evidence" value="ECO:0007669"/>
    <property type="project" value="UniProtKB-UniRule"/>
</dbReference>
<dbReference type="PATRIC" id="fig|1445510.3.peg.3838"/>
<dbReference type="InterPro" id="IPR001555">
    <property type="entry name" value="GART_AS"/>
</dbReference>
<dbReference type="GO" id="GO:0004644">
    <property type="term" value="F:phosphoribosylglycinamide formyltransferase activity"/>
    <property type="evidence" value="ECO:0007669"/>
    <property type="project" value="UniProtKB-UniRule"/>
</dbReference>
<dbReference type="Proteomes" id="UP000032266">
    <property type="component" value="Chromosome"/>
</dbReference>
<dbReference type="EMBL" id="CP007142">
    <property type="protein sequence ID" value="AJQ95897.1"/>
    <property type="molecule type" value="Genomic_DNA"/>
</dbReference>
<feature type="active site" description="Proton donor" evidence="6">
    <location>
        <position position="112"/>
    </location>
</feature>
<dbReference type="EC" id="2.1.2.2" evidence="6"/>
<dbReference type="HAMAP" id="MF_01930">
    <property type="entry name" value="PurN"/>
    <property type="match status" value="1"/>
</dbReference>
<evidence type="ECO:0000256" key="5">
    <source>
        <dbReference type="ARBA" id="ARBA00047664"/>
    </source>
</evidence>
<dbReference type="KEGG" id="gsn:YC6258_03861"/>
<proteinExistence type="inferred from homology"/>
<evidence type="ECO:0000256" key="6">
    <source>
        <dbReference type="HAMAP-Rule" id="MF_01930"/>
    </source>
</evidence>
<feature type="binding site" evidence="6">
    <location>
        <position position="110"/>
    </location>
    <ligand>
        <name>(6R)-10-formyltetrahydrofolate</name>
        <dbReference type="ChEBI" id="CHEBI:195366"/>
    </ligand>
</feature>
<dbReference type="PANTHER" id="PTHR43369">
    <property type="entry name" value="PHOSPHORIBOSYLGLYCINAMIDE FORMYLTRANSFERASE"/>
    <property type="match status" value="1"/>
</dbReference>
<comment type="similarity">
    <text evidence="4 6">Belongs to the GART family.</text>
</comment>
<reference evidence="8 9" key="1">
    <citation type="submission" date="2014-01" db="EMBL/GenBank/DDBJ databases">
        <title>Full genme sequencing of cellulolytic bacterium Gynuella sunshinyii YC6258T gen. nov., sp. nov.</title>
        <authorList>
            <person name="Khan H."/>
            <person name="Chung E.J."/>
            <person name="Chung Y.R."/>
        </authorList>
    </citation>
    <scope>NUCLEOTIDE SEQUENCE [LARGE SCALE GENOMIC DNA]</scope>
    <source>
        <strain evidence="8 9">YC6258</strain>
    </source>
</reference>
<keyword evidence="2 6" id="KW-0808">Transferase</keyword>
<gene>
    <name evidence="6" type="primary">purN</name>
    <name evidence="8" type="ORF">YC6258_03861</name>
</gene>
<dbReference type="UniPathway" id="UPA00074">
    <property type="reaction ID" value="UER00126"/>
</dbReference>
<dbReference type="PROSITE" id="PS00373">
    <property type="entry name" value="GART"/>
    <property type="match status" value="1"/>
</dbReference>
<keyword evidence="3 6" id="KW-0658">Purine biosynthesis</keyword>
<name>A0A0C5VME5_9GAMM</name>
<feature type="site" description="Raises pKa of active site His" evidence="6">
    <location>
        <position position="148"/>
    </location>
</feature>
<evidence type="ECO:0000256" key="4">
    <source>
        <dbReference type="ARBA" id="ARBA00038440"/>
    </source>
</evidence>
<dbReference type="SUPFAM" id="SSF53328">
    <property type="entry name" value="Formyltransferase"/>
    <property type="match status" value="1"/>
</dbReference>
<evidence type="ECO:0000256" key="1">
    <source>
        <dbReference type="ARBA" id="ARBA00005054"/>
    </source>
</evidence>
<comment type="function">
    <text evidence="6">Catalyzes the transfer of a formyl group from 10-formyltetrahydrofolate to 5-phospho-ribosyl-glycinamide (GAR), producing 5-phospho-ribosyl-N-formylglycinamide (FGAR) and tetrahydrofolate.</text>
</comment>
<dbReference type="Pfam" id="PF00551">
    <property type="entry name" value="Formyl_trans_N"/>
    <property type="match status" value="1"/>
</dbReference>
<feature type="domain" description="Formyl transferase N-terminal" evidence="7">
    <location>
        <begin position="7"/>
        <end position="185"/>
    </location>
</feature>
<evidence type="ECO:0000256" key="3">
    <source>
        <dbReference type="ARBA" id="ARBA00022755"/>
    </source>
</evidence>
<feature type="binding site" evidence="6">
    <location>
        <begin position="93"/>
        <end position="96"/>
    </location>
    <ligand>
        <name>(6R)-10-formyltetrahydrofolate</name>
        <dbReference type="ChEBI" id="CHEBI:195366"/>
    </ligand>
</feature>
<dbReference type="HOGENOM" id="CLU_038395_1_1_6"/>
<comment type="pathway">
    <text evidence="1 6">Purine metabolism; IMP biosynthesis via de novo pathway; N(2)-formyl-N(1)-(5-phospho-D-ribosyl)glycinamide from N(1)-(5-phospho-D-ribosyl)glycinamide (10-formyl THF route): step 1/1.</text>
</comment>
<dbReference type="STRING" id="1445510.YC6258_03861"/>
<sequence>MNPKSGIVVLISGSGSNLQAIIDQVQQGHINGEIRAVISNRADAFGLERARTAGIPAIILDHRVFASREAFDQMLARTIEAFTPDVVVMAGFMRILTPEFVQQFMGRLINIHPALLPKYKGLDTHQRAIDAGDKEHGCTVHFVTAELDDGPNIIQAVVSIAADDDAKSLSVKVQQQEHIIYPLAVKWFTENRLSMIEGQAYFDGNILEQYGKIIDAR</sequence>
<dbReference type="PANTHER" id="PTHR43369:SF2">
    <property type="entry name" value="PHOSPHORIBOSYLGLYCINAMIDE FORMYLTRANSFERASE"/>
    <property type="match status" value="1"/>
</dbReference>
<evidence type="ECO:0000256" key="2">
    <source>
        <dbReference type="ARBA" id="ARBA00022679"/>
    </source>
</evidence>
<dbReference type="Gene3D" id="3.40.50.170">
    <property type="entry name" value="Formyl transferase, N-terminal domain"/>
    <property type="match status" value="1"/>
</dbReference>
<dbReference type="RefSeq" id="WP_044618049.1">
    <property type="nucleotide sequence ID" value="NZ_CP007142.1"/>
</dbReference>
<feature type="binding site" evidence="6">
    <location>
        <begin position="15"/>
        <end position="17"/>
    </location>
    <ligand>
        <name>N(1)-(5-phospho-beta-D-ribosyl)glycinamide</name>
        <dbReference type="ChEBI" id="CHEBI:143788"/>
    </ligand>
</feature>
<comment type="catalytic activity">
    <reaction evidence="5 6">
        <text>N(1)-(5-phospho-beta-D-ribosyl)glycinamide + (6R)-10-formyltetrahydrofolate = N(2)-formyl-N(1)-(5-phospho-beta-D-ribosyl)glycinamide + (6S)-5,6,7,8-tetrahydrofolate + H(+)</text>
        <dbReference type="Rhea" id="RHEA:15053"/>
        <dbReference type="ChEBI" id="CHEBI:15378"/>
        <dbReference type="ChEBI" id="CHEBI:57453"/>
        <dbReference type="ChEBI" id="CHEBI:143788"/>
        <dbReference type="ChEBI" id="CHEBI:147286"/>
        <dbReference type="ChEBI" id="CHEBI:195366"/>
        <dbReference type="EC" id="2.1.2.2"/>
    </reaction>
</comment>
<dbReference type="AlphaFoldDB" id="A0A0C5VME5"/>
<dbReference type="CDD" id="cd08645">
    <property type="entry name" value="FMT_core_GART"/>
    <property type="match status" value="1"/>
</dbReference>
<dbReference type="InterPro" id="IPR002376">
    <property type="entry name" value="Formyl_transf_N"/>
</dbReference>
<keyword evidence="9" id="KW-1185">Reference proteome</keyword>
<dbReference type="InterPro" id="IPR004607">
    <property type="entry name" value="GART"/>
</dbReference>
<dbReference type="OrthoDB" id="9806170at2"/>
<evidence type="ECO:0000259" key="7">
    <source>
        <dbReference type="Pfam" id="PF00551"/>
    </source>
</evidence>